<evidence type="ECO:0000259" key="1">
    <source>
        <dbReference type="Pfam" id="PF13401"/>
    </source>
</evidence>
<evidence type="ECO:0000313" key="2">
    <source>
        <dbReference type="EMBL" id="KAA6351248.1"/>
    </source>
</evidence>
<dbReference type="GO" id="GO:0016887">
    <property type="term" value="F:ATP hydrolysis activity"/>
    <property type="evidence" value="ECO:0007669"/>
    <property type="project" value="InterPro"/>
</dbReference>
<organism evidence="2">
    <name type="scientific">termite gut metagenome</name>
    <dbReference type="NCBI Taxonomy" id="433724"/>
    <lineage>
        <taxon>unclassified sequences</taxon>
        <taxon>metagenomes</taxon>
        <taxon>organismal metagenomes</taxon>
    </lineage>
</organism>
<dbReference type="InterPro" id="IPR049945">
    <property type="entry name" value="AAA_22"/>
</dbReference>
<sequence length="305" mass="35264">MDTLSKKEKDAISEALKEYIQKSSSRDEAVKNLKGVSSATVSNITTGKYEVVSPKMFRTVKKELLRTDKWKFVETNRYKAMEVTFNDAQEYRNVRWIVGGAGCGKSASARVYKEKNENVFIVLCDEDMKKGDFVRAIAESMEIKTAGLTNRGILEKCIKKLIRFGNALLIFDEGDKLGDNVFHYFINIYNRLEEECGVVFLSTDYIHHRIQTGLRYSKKGYNEIHSRIGKRFLVLKDNRLLKEKNQEDVYSICRMNGIDDEDVINGIIEKIAKEDNANRVEDVEFDLRTVKYEIHKIKRQKSVLK</sequence>
<name>A0A5J4SZ92_9ZZZZ</name>
<dbReference type="Pfam" id="PF13401">
    <property type="entry name" value="AAA_22"/>
    <property type="match status" value="1"/>
</dbReference>
<feature type="domain" description="ORC1/DEAH AAA+ ATPase" evidence="1">
    <location>
        <begin position="93"/>
        <end position="200"/>
    </location>
</feature>
<dbReference type="AlphaFoldDB" id="A0A5J4SZ92"/>
<dbReference type="EMBL" id="SNRY01000016">
    <property type="protein sequence ID" value="KAA6351248.1"/>
    <property type="molecule type" value="Genomic_DNA"/>
</dbReference>
<accession>A0A5J4SZ92</accession>
<gene>
    <name evidence="2" type="ORF">EZS27_001394</name>
</gene>
<dbReference type="InterPro" id="IPR027417">
    <property type="entry name" value="P-loop_NTPase"/>
</dbReference>
<dbReference type="SUPFAM" id="SSF52540">
    <property type="entry name" value="P-loop containing nucleoside triphosphate hydrolases"/>
    <property type="match status" value="1"/>
</dbReference>
<comment type="caution">
    <text evidence="2">The sequence shown here is derived from an EMBL/GenBank/DDBJ whole genome shotgun (WGS) entry which is preliminary data.</text>
</comment>
<proteinExistence type="predicted"/>
<reference evidence="2" key="1">
    <citation type="submission" date="2019-03" db="EMBL/GenBank/DDBJ databases">
        <title>Single cell metagenomics reveals metabolic interactions within the superorganism composed of flagellate Streblomastix strix and complex community of Bacteroidetes bacteria on its surface.</title>
        <authorList>
            <person name="Treitli S.C."/>
            <person name="Kolisko M."/>
            <person name="Husnik F."/>
            <person name="Keeling P."/>
            <person name="Hampl V."/>
        </authorList>
    </citation>
    <scope>NUCLEOTIDE SEQUENCE</scope>
    <source>
        <strain evidence="2">STM</strain>
    </source>
</reference>
<dbReference type="Gene3D" id="3.40.50.300">
    <property type="entry name" value="P-loop containing nucleotide triphosphate hydrolases"/>
    <property type="match status" value="1"/>
</dbReference>
<protein>
    <recommendedName>
        <fullName evidence="1">ORC1/DEAH AAA+ ATPase domain-containing protein</fullName>
    </recommendedName>
</protein>